<dbReference type="SUPFAM" id="SSF51230">
    <property type="entry name" value="Single hybrid motif"/>
    <property type="match status" value="1"/>
</dbReference>
<comment type="pathway">
    <text evidence="1 8">Lipid metabolism; fatty acid biosynthesis.</text>
</comment>
<dbReference type="InterPro" id="IPR000089">
    <property type="entry name" value="Biotin_lipoyl"/>
</dbReference>
<feature type="domain" description="Lipoyl-binding" evidence="9">
    <location>
        <begin position="74"/>
        <end position="150"/>
    </location>
</feature>
<evidence type="ECO:0000256" key="7">
    <source>
        <dbReference type="ARBA" id="ARBA00023267"/>
    </source>
</evidence>
<reference evidence="10 11" key="1">
    <citation type="submission" date="2019-03" db="EMBL/GenBank/DDBJ databases">
        <title>Genomic Encyclopedia of Type Strains, Phase IV (KMG-IV): sequencing the most valuable type-strain genomes for metagenomic binning, comparative biology and taxonomic classification.</title>
        <authorList>
            <person name="Goeker M."/>
        </authorList>
    </citation>
    <scope>NUCLEOTIDE SEQUENCE [LARGE SCALE GENOMIC DNA]</scope>
    <source>
        <strain evidence="10 11">DSM 24176</strain>
    </source>
</reference>
<comment type="caution">
    <text evidence="10">The sequence shown here is derived from an EMBL/GenBank/DDBJ whole genome shotgun (WGS) entry which is preliminary data.</text>
</comment>
<dbReference type="EMBL" id="SMGQ01000019">
    <property type="protein sequence ID" value="TCK86739.1"/>
    <property type="molecule type" value="Genomic_DNA"/>
</dbReference>
<evidence type="ECO:0000256" key="8">
    <source>
        <dbReference type="RuleBase" id="RU364072"/>
    </source>
</evidence>
<keyword evidence="6 8" id="KW-0275">Fatty acid biosynthesis</keyword>
<dbReference type="Pfam" id="PF00364">
    <property type="entry name" value="Biotin_lipoyl"/>
    <property type="match status" value="1"/>
</dbReference>
<proteinExistence type="predicted"/>
<keyword evidence="5 8" id="KW-0443">Lipid metabolism</keyword>
<accession>A0A4R1M9W5</accession>
<evidence type="ECO:0000256" key="4">
    <source>
        <dbReference type="ARBA" id="ARBA00022832"/>
    </source>
</evidence>
<dbReference type="CDD" id="cd06850">
    <property type="entry name" value="biotinyl_domain"/>
    <property type="match status" value="1"/>
</dbReference>
<protein>
    <recommendedName>
        <fullName evidence="2 8">Biotin carboxyl carrier protein of acetyl-CoA carboxylase</fullName>
    </recommendedName>
</protein>
<evidence type="ECO:0000256" key="2">
    <source>
        <dbReference type="ARBA" id="ARBA00017562"/>
    </source>
</evidence>
<evidence type="ECO:0000256" key="5">
    <source>
        <dbReference type="ARBA" id="ARBA00023098"/>
    </source>
</evidence>
<dbReference type="InterPro" id="IPR001882">
    <property type="entry name" value="Biotin_BS"/>
</dbReference>
<dbReference type="PROSITE" id="PS50968">
    <property type="entry name" value="BIOTINYL_LIPOYL"/>
    <property type="match status" value="1"/>
</dbReference>
<dbReference type="PANTHER" id="PTHR45266">
    <property type="entry name" value="OXALOACETATE DECARBOXYLASE ALPHA CHAIN"/>
    <property type="match status" value="1"/>
</dbReference>
<evidence type="ECO:0000259" key="9">
    <source>
        <dbReference type="PROSITE" id="PS50968"/>
    </source>
</evidence>
<dbReference type="FunFam" id="2.40.50.100:FF:000003">
    <property type="entry name" value="Acetyl-CoA carboxylase biotin carboxyl carrier protein"/>
    <property type="match status" value="1"/>
</dbReference>
<evidence type="ECO:0000313" key="11">
    <source>
        <dbReference type="Proteomes" id="UP000294545"/>
    </source>
</evidence>
<keyword evidence="3 8" id="KW-0444">Lipid biosynthesis</keyword>
<dbReference type="GO" id="GO:0009317">
    <property type="term" value="C:acetyl-CoA carboxylase complex"/>
    <property type="evidence" value="ECO:0007669"/>
    <property type="project" value="InterPro"/>
</dbReference>
<dbReference type="PROSITE" id="PS00188">
    <property type="entry name" value="BIOTIN"/>
    <property type="match status" value="1"/>
</dbReference>
<comment type="function">
    <text evidence="8">This protein is a component of the acetyl coenzyme A carboxylase complex; first, biotin carboxylase catalyzes the carboxylation of the carrier protein and then the transcarboxylase transfers the carboxyl group to form malonyl-CoA.</text>
</comment>
<dbReference type="AlphaFoldDB" id="A0A4R1M9W5"/>
<keyword evidence="4 8" id="KW-0276">Fatty acid metabolism</keyword>
<dbReference type="InterPro" id="IPR001249">
    <property type="entry name" value="AcCoA_biotinCC"/>
</dbReference>
<sequence>MEFNQVLELMKAFSESNIHNLKYEHKDFKLKLNKEPVNKEIIVSEEALPVQKNQVVTSEVGQNTTSNQQKEDHCKIVKSPIVGTFYSSSSPEANDYVQVGSQVKKGQVLCIIEAMKLMNEIESEFDGEVVEILVENEQMVEYGQPLFKIK</sequence>
<evidence type="ECO:0000256" key="3">
    <source>
        <dbReference type="ARBA" id="ARBA00022516"/>
    </source>
</evidence>
<dbReference type="PRINTS" id="PR01071">
    <property type="entry name" value="ACOABIOTINCC"/>
</dbReference>
<dbReference type="GO" id="GO:0006633">
    <property type="term" value="P:fatty acid biosynthetic process"/>
    <property type="evidence" value="ECO:0007669"/>
    <property type="project" value="UniProtKB-UniPathway"/>
</dbReference>
<dbReference type="UniPathway" id="UPA00094"/>
<keyword evidence="7 8" id="KW-0092">Biotin</keyword>
<dbReference type="InterPro" id="IPR050709">
    <property type="entry name" value="Biotin_Carboxyl_Carrier/Decarb"/>
</dbReference>
<name>A0A4R1M9W5_9FIRM</name>
<organism evidence="10 11">
    <name type="scientific">Natranaerovirga hydrolytica</name>
    <dbReference type="NCBI Taxonomy" id="680378"/>
    <lineage>
        <taxon>Bacteria</taxon>
        <taxon>Bacillati</taxon>
        <taxon>Bacillota</taxon>
        <taxon>Clostridia</taxon>
        <taxon>Lachnospirales</taxon>
        <taxon>Natranaerovirgaceae</taxon>
        <taxon>Natranaerovirga</taxon>
    </lineage>
</organism>
<evidence type="ECO:0000313" key="10">
    <source>
        <dbReference type="EMBL" id="TCK86739.1"/>
    </source>
</evidence>
<evidence type="ECO:0000256" key="6">
    <source>
        <dbReference type="ARBA" id="ARBA00023160"/>
    </source>
</evidence>
<dbReference type="NCBIfam" id="TIGR00531">
    <property type="entry name" value="BCCP"/>
    <property type="match status" value="1"/>
</dbReference>
<evidence type="ECO:0000256" key="1">
    <source>
        <dbReference type="ARBA" id="ARBA00005194"/>
    </source>
</evidence>
<dbReference type="PANTHER" id="PTHR45266:SF3">
    <property type="entry name" value="OXALOACETATE DECARBOXYLASE ALPHA CHAIN"/>
    <property type="match status" value="1"/>
</dbReference>
<dbReference type="Proteomes" id="UP000294545">
    <property type="component" value="Unassembled WGS sequence"/>
</dbReference>
<keyword evidence="11" id="KW-1185">Reference proteome</keyword>
<dbReference type="RefSeq" id="WP_132283447.1">
    <property type="nucleotide sequence ID" value="NZ_SMGQ01000019.1"/>
</dbReference>
<dbReference type="OrthoDB" id="9811735at2"/>
<dbReference type="Gene3D" id="2.40.50.100">
    <property type="match status" value="1"/>
</dbReference>
<dbReference type="InterPro" id="IPR011053">
    <property type="entry name" value="Single_hybrid_motif"/>
</dbReference>
<gene>
    <name evidence="10" type="ORF">EDC19_2793</name>
</gene>
<dbReference type="GO" id="GO:0003989">
    <property type="term" value="F:acetyl-CoA carboxylase activity"/>
    <property type="evidence" value="ECO:0007669"/>
    <property type="project" value="InterPro"/>
</dbReference>